<protein>
    <submittedName>
        <fullName evidence="1">Uncharacterized protein</fullName>
    </submittedName>
</protein>
<proteinExistence type="predicted"/>
<name>A0A8S3R3A9_MYTED</name>
<dbReference type="Gene3D" id="3.30.460.90">
    <property type="match status" value="1"/>
</dbReference>
<dbReference type="Gene3D" id="1.10.1410.40">
    <property type="match status" value="1"/>
</dbReference>
<evidence type="ECO:0000313" key="2">
    <source>
        <dbReference type="Proteomes" id="UP000683360"/>
    </source>
</evidence>
<reference evidence="1" key="1">
    <citation type="submission" date="2021-03" db="EMBL/GenBank/DDBJ databases">
        <authorList>
            <person name="Bekaert M."/>
        </authorList>
    </citation>
    <scope>NUCLEOTIDE SEQUENCE</scope>
</reference>
<dbReference type="Proteomes" id="UP000683360">
    <property type="component" value="Unassembled WGS sequence"/>
</dbReference>
<keyword evidence="2" id="KW-1185">Reference proteome</keyword>
<sequence>MSEMAIRKWNQIEETKPIPHEIDRYDTPKSDSALLQLLKKLTPQTEVLGDEKNAAVYKEVQELMGRAGSFAEGTKVGKANEFDYLLVLDFLNDRKVFNPVIDEGSFQIIIKDKEAPIINDLLNQYPDIVKFDDRKAIINSGFRWLLLSTLREVFDAELKKGWKRLNSDINGYCSSKAAATIHLHSETYNMDIDIDLCLCFQLKPEDLLQAAQENKEKLFFPFLLRLHQKSSFDVFALVGQIMECSPLTRTKISAAFREFSDLSHYGCYDGRVMTYKFAKCLVSNFIPKYSSDLECTKCCHSLIRSYALKTVILFMIRRYPDDKYWASDAICTRVVEVFQY</sequence>
<comment type="caution">
    <text evidence="1">The sequence shown here is derived from an EMBL/GenBank/DDBJ whole genome shotgun (WGS) entry which is preliminary data.</text>
</comment>
<dbReference type="EMBL" id="CAJPWZ010000881">
    <property type="protein sequence ID" value="CAG2202186.1"/>
    <property type="molecule type" value="Genomic_DNA"/>
</dbReference>
<organism evidence="1 2">
    <name type="scientific">Mytilus edulis</name>
    <name type="common">Blue mussel</name>
    <dbReference type="NCBI Taxonomy" id="6550"/>
    <lineage>
        <taxon>Eukaryota</taxon>
        <taxon>Metazoa</taxon>
        <taxon>Spiralia</taxon>
        <taxon>Lophotrochozoa</taxon>
        <taxon>Mollusca</taxon>
        <taxon>Bivalvia</taxon>
        <taxon>Autobranchia</taxon>
        <taxon>Pteriomorphia</taxon>
        <taxon>Mytilida</taxon>
        <taxon>Mytiloidea</taxon>
        <taxon>Mytilidae</taxon>
        <taxon>Mytilinae</taxon>
        <taxon>Mytilus</taxon>
    </lineage>
</organism>
<dbReference type="AlphaFoldDB" id="A0A8S3R3A9"/>
<gene>
    <name evidence="1" type="ORF">MEDL_16774</name>
</gene>
<dbReference type="OrthoDB" id="5946427at2759"/>
<evidence type="ECO:0000313" key="1">
    <source>
        <dbReference type="EMBL" id="CAG2202186.1"/>
    </source>
</evidence>
<accession>A0A8S3R3A9</accession>